<dbReference type="OrthoDB" id="7443999at2759"/>
<sequence>MVAKLNYNRNLEHRNVGSSNGVGVRAGRGDGLGALSIGWHTFLRPQQSILRARDCPPGEDFNLASLRHCMRTVSAARAPAAPLDARASRTGCTRPERASLPRGVPLPSPRLR</sequence>
<organism evidence="2 3">
    <name type="scientific">Brenthis ino</name>
    <name type="common">lesser marbled fritillary</name>
    <dbReference type="NCBI Taxonomy" id="405034"/>
    <lineage>
        <taxon>Eukaryota</taxon>
        <taxon>Metazoa</taxon>
        <taxon>Ecdysozoa</taxon>
        <taxon>Arthropoda</taxon>
        <taxon>Hexapoda</taxon>
        <taxon>Insecta</taxon>
        <taxon>Pterygota</taxon>
        <taxon>Neoptera</taxon>
        <taxon>Endopterygota</taxon>
        <taxon>Lepidoptera</taxon>
        <taxon>Glossata</taxon>
        <taxon>Ditrysia</taxon>
        <taxon>Papilionoidea</taxon>
        <taxon>Nymphalidae</taxon>
        <taxon>Heliconiinae</taxon>
        <taxon>Argynnini</taxon>
        <taxon>Brenthis</taxon>
    </lineage>
</organism>
<evidence type="ECO:0000313" key="2">
    <source>
        <dbReference type="EMBL" id="CAH0728925.1"/>
    </source>
</evidence>
<evidence type="ECO:0000313" key="3">
    <source>
        <dbReference type="Proteomes" id="UP000838878"/>
    </source>
</evidence>
<feature type="region of interest" description="Disordered" evidence="1">
    <location>
        <begin position="77"/>
        <end position="112"/>
    </location>
</feature>
<dbReference type="Proteomes" id="UP000838878">
    <property type="component" value="Chromosome 7"/>
</dbReference>
<dbReference type="EMBL" id="OV170227">
    <property type="protein sequence ID" value="CAH0728925.1"/>
    <property type="molecule type" value="Genomic_DNA"/>
</dbReference>
<keyword evidence="3" id="KW-1185">Reference proteome</keyword>
<name>A0A8J9YJF0_9NEOP</name>
<proteinExistence type="predicted"/>
<accession>A0A8J9YJF0</accession>
<dbReference type="AlphaFoldDB" id="A0A8J9YJF0"/>
<reference evidence="2" key="1">
    <citation type="submission" date="2021-12" db="EMBL/GenBank/DDBJ databases">
        <authorList>
            <person name="Martin H S."/>
        </authorList>
    </citation>
    <scope>NUCLEOTIDE SEQUENCE</scope>
</reference>
<gene>
    <name evidence="2" type="ORF">BINO364_LOCUS14092</name>
</gene>
<feature type="non-terminal residue" evidence="2">
    <location>
        <position position="112"/>
    </location>
</feature>
<evidence type="ECO:0000256" key="1">
    <source>
        <dbReference type="SAM" id="MobiDB-lite"/>
    </source>
</evidence>
<protein>
    <submittedName>
        <fullName evidence="2">Uncharacterized protein</fullName>
    </submittedName>
</protein>